<dbReference type="InterPro" id="IPR011010">
    <property type="entry name" value="DNA_brk_join_enz"/>
</dbReference>
<dbReference type="KEGG" id="cpyr:CYJ47_03710"/>
<reference evidence="5" key="1">
    <citation type="submission" date="2017-12" db="EMBL/GenBank/DDBJ databases">
        <authorList>
            <person name="Thomas-White K."/>
            <person name="Wolfe A.J."/>
        </authorList>
    </citation>
    <scope>NUCLEOTIDE SEQUENCE</scope>
    <source>
        <strain evidence="5">UMB0763</strain>
    </source>
</reference>
<evidence type="ECO:0000256" key="3">
    <source>
        <dbReference type="ARBA" id="ARBA00023172"/>
    </source>
</evidence>
<evidence type="ECO:0000313" key="6">
    <source>
        <dbReference type="Proteomes" id="UP000234560"/>
    </source>
</evidence>
<dbReference type="InterPro" id="IPR013762">
    <property type="entry name" value="Integrase-like_cat_sf"/>
</dbReference>
<dbReference type="GO" id="GO:0015074">
    <property type="term" value="P:DNA integration"/>
    <property type="evidence" value="ECO:0007669"/>
    <property type="project" value="InterPro"/>
</dbReference>
<evidence type="ECO:0000313" key="5">
    <source>
        <dbReference type="EMBL" id="WOT02887.1"/>
    </source>
</evidence>
<dbReference type="InterPro" id="IPR002104">
    <property type="entry name" value="Integrase_catalytic"/>
</dbReference>
<dbReference type="SUPFAM" id="SSF56349">
    <property type="entry name" value="DNA breaking-rejoining enzymes"/>
    <property type="match status" value="1"/>
</dbReference>
<dbReference type="AlphaFoldDB" id="A0AAF1BWZ4"/>
<dbReference type="GO" id="GO:0006310">
    <property type="term" value="P:DNA recombination"/>
    <property type="evidence" value="ECO:0007669"/>
    <property type="project" value="UniProtKB-KW"/>
</dbReference>
<evidence type="ECO:0000256" key="2">
    <source>
        <dbReference type="ARBA" id="ARBA00023125"/>
    </source>
</evidence>
<sequence>MGELYGIWEPIQRATVKPKTAYDRASNWRLHVRDVWEGRNAAQITKTEVQAWLAAMVDRGAGYSTVSHALDVLRRVLEVGLDSGALLSNPARGVKLPPKPRGGRVYLNVAQVETLAGAVEDLAGENSALLVRVLAYTGLRWGEATALRAGDVDLEARRLNVNRAVSTVGGKLVYGTPKTGRGRSVPFPDGLSEALGVALEGLTKDGLVFRSATGKALRASNWRNRVWAAALEDTSGTVPSGVHIHDLRHTAASLAISAGANVKAVQAMLGHSSAAMTLDTYADLFPDDLDAVGEAMNDLISEGRRGTFRAV</sequence>
<dbReference type="InterPro" id="IPR010998">
    <property type="entry name" value="Integrase_recombinase_N"/>
</dbReference>
<proteinExistence type="inferred from homology"/>
<dbReference type="Gene3D" id="1.10.443.10">
    <property type="entry name" value="Intergrase catalytic core"/>
    <property type="match status" value="1"/>
</dbReference>
<dbReference type="EMBL" id="CP136958">
    <property type="protein sequence ID" value="WOT02887.1"/>
    <property type="molecule type" value="Genomic_DNA"/>
</dbReference>
<dbReference type="CDD" id="cd01189">
    <property type="entry name" value="INT_ICEBs1_C_like"/>
    <property type="match status" value="1"/>
</dbReference>
<dbReference type="GO" id="GO:0003677">
    <property type="term" value="F:DNA binding"/>
    <property type="evidence" value="ECO:0007669"/>
    <property type="project" value="UniProtKB-KW"/>
</dbReference>
<dbReference type="PANTHER" id="PTHR30349">
    <property type="entry name" value="PHAGE INTEGRASE-RELATED"/>
    <property type="match status" value="1"/>
</dbReference>
<reference evidence="5" key="2">
    <citation type="submission" date="2023-10" db="EMBL/GenBank/DDBJ databases">
        <authorList>
            <person name="Choi B."/>
        </authorList>
    </citation>
    <scope>NUCLEOTIDE SEQUENCE</scope>
    <source>
        <strain evidence="5">UMB0763</strain>
    </source>
</reference>
<name>A0AAF1BWZ4_9CORY</name>
<dbReference type="Gene3D" id="1.10.150.130">
    <property type="match status" value="1"/>
</dbReference>
<comment type="similarity">
    <text evidence="1">Belongs to the 'phage' integrase family.</text>
</comment>
<evidence type="ECO:0000259" key="4">
    <source>
        <dbReference type="PROSITE" id="PS51898"/>
    </source>
</evidence>
<protein>
    <submittedName>
        <fullName evidence="5">Site-specific integrase</fullName>
    </submittedName>
</protein>
<gene>
    <name evidence="5" type="ORF">CYJ47_03710</name>
</gene>
<evidence type="ECO:0000256" key="1">
    <source>
        <dbReference type="ARBA" id="ARBA00008857"/>
    </source>
</evidence>
<dbReference type="RefSeq" id="WP_180805471.1">
    <property type="nucleotide sequence ID" value="NZ_CP136958.1"/>
</dbReference>
<feature type="domain" description="Tyr recombinase" evidence="4">
    <location>
        <begin position="102"/>
        <end position="294"/>
    </location>
</feature>
<keyword evidence="3" id="KW-0233">DNA recombination</keyword>
<dbReference type="Proteomes" id="UP000234560">
    <property type="component" value="Chromosome"/>
</dbReference>
<organism evidence="5 6">
    <name type="scientific">Corynebacterium pyruviciproducens</name>
    <dbReference type="NCBI Taxonomy" id="598660"/>
    <lineage>
        <taxon>Bacteria</taxon>
        <taxon>Bacillati</taxon>
        <taxon>Actinomycetota</taxon>
        <taxon>Actinomycetes</taxon>
        <taxon>Mycobacteriales</taxon>
        <taxon>Corynebacteriaceae</taxon>
        <taxon>Corynebacterium</taxon>
    </lineage>
</organism>
<accession>A0AAF1BWZ4</accession>
<dbReference type="Pfam" id="PF00589">
    <property type="entry name" value="Phage_integrase"/>
    <property type="match status" value="1"/>
</dbReference>
<dbReference type="InterPro" id="IPR050090">
    <property type="entry name" value="Tyrosine_recombinase_XerCD"/>
</dbReference>
<dbReference type="PANTHER" id="PTHR30349:SF64">
    <property type="entry name" value="PROPHAGE INTEGRASE INTD-RELATED"/>
    <property type="match status" value="1"/>
</dbReference>
<keyword evidence="2" id="KW-0238">DNA-binding</keyword>
<dbReference type="PROSITE" id="PS51898">
    <property type="entry name" value="TYR_RECOMBINASE"/>
    <property type="match status" value="1"/>
</dbReference>